<proteinExistence type="predicted"/>
<name>A0AA97AHR3_9CYAN</name>
<reference evidence="1" key="1">
    <citation type="submission" date="2020-05" db="EMBL/GenBank/DDBJ databases">
        <authorList>
            <person name="Zhu T."/>
            <person name="Keshari N."/>
            <person name="Lu X."/>
        </authorList>
    </citation>
    <scope>NUCLEOTIDE SEQUENCE</scope>
    <source>
        <strain evidence="1">NK1-12</strain>
    </source>
</reference>
<dbReference type="AlphaFoldDB" id="A0AA97AHR3"/>
<gene>
    <name evidence="1" type="ORF">HJG54_19475</name>
</gene>
<dbReference type="EMBL" id="CP053586">
    <property type="protein sequence ID" value="WNZ24809.1"/>
    <property type="molecule type" value="Genomic_DNA"/>
</dbReference>
<sequence>MKMTDYFIEFASQKHPEVQREWIERVLANPIKREVQPNGRISYWGNISEAEGRALRVITLEDGETIHNAFVDRNFYKRQQRGEEPS</sequence>
<protein>
    <submittedName>
        <fullName evidence="1">Uncharacterized protein</fullName>
    </submittedName>
</protein>
<evidence type="ECO:0000313" key="1">
    <source>
        <dbReference type="EMBL" id="WNZ24809.1"/>
    </source>
</evidence>
<organism evidence="1">
    <name type="scientific">Leptolyngbya sp. NK1-12</name>
    <dbReference type="NCBI Taxonomy" id="2547451"/>
    <lineage>
        <taxon>Bacteria</taxon>
        <taxon>Bacillati</taxon>
        <taxon>Cyanobacteriota</taxon>
        <taxon>Cyanophyceae</taxon>
        <taxon>Leptolyngbyales</taxon>
        <taxon>Leptolyngbyaceae</taxon>
        <taxon>Leptolyngbya group</taxon>
        <taxon>Leptolyngbya</taxon>
    </lineage>
</organism>
<accession>A0AA97AHR3</accession>
<dbReference type="RefSeq" id="WP_316430784.1">
    <property type="nucleotide sequence ID" value="NZ_CP053586.1"/>
</dbReference>